<dbReference type="Proteomes" id="UP000031668">
    <property type="component" value="Unassembled WGS sequence"/>
</dbReference>
<keyword evidence="1" id="KW-1133">Transmembrane helix</keyword>
<feature type="transmembrane region" description="Helical" evidence="1">
    <location>
        <begin position="71"/>
        <end position="89"/>
    </location>
</feature>
<sequence length="103" mass="12329">MLHVQIGVRVVKKIVLEYFTSQRPLPMSTNESNWQNLLGPEIFFAPCYYFNRLGYTRNYERVYKIPLKLRFVHFYLYSTSMLIVLFHHIPESSILDNIVSRII</sequence>
<accession>A0A0C2MLT6</accession>
<comment type="caution">
    <text evidence="2">The sequence shown here is derived from an EMBL/GenBank/DDBJ whole genome shotgun (WGS) entry which is preliminary data.</text>
</comment>
<reference evidence="2 3" key="1">
    <citation type="journal article" date="2014" name="Genome Biol. Evol.">
        <title>The genome of the myxosporean Thelohanellus kitauei shows adaptations to nutrient acquisition within its fish host.</title>
        <authorList>
            <person name="Yang Y."/>
            <person name="Xiong J."/>
            <person name="Zhou Z."/>
            <person name="Huo F."/>
            <person name="Miao W."/>
            <person name="Ran C."/>
            <person name="Liu Y."/>
            <person name="Zhang J."/>
            <person name="Feng J."/>
            <person name="Wang M."/>
            <person name="Wang M."/>
            <person name="Wang L."/>
            <person name="Yao B."/>
        </authorList>
    </citation>
    <scope>NUCLEOTIDE SEQUENCE [LARGE SCALE GENOMIC DNA]</scope>
    <source>
        <strain evidence="2">Wuqing</strain>
    </source>
</reference>
<evidence type="ECO:0000313" key="2">
    <source>
        <dbReference type="EMBL" id="KII68141.1"/>
    </source>
</evidence>
<dbReference type="AlphaFoldDB" id="A0A0C2MLT6"/>
<organism evidence="2 3">
    <name type="scientific">Thelohanellus kitauei</name>
    <name type="common">Myxosporean</name>
    <dbReference type="NCBI Taxonomy" id="669202"/>
    <lineage>
        <taxon>Eukaryota</taxon>
        <taxon>Metazoa</taxon>
        <taxon>Cnidaria</taxon>
        <taxon>Myxozoa</taxon>
        <taxon>Myxosporea</taxon>
        <taxon>Bivalvulida</taxon>
        <taxon>Platysporina</taxon>
        <taxon>Myxobolidae</taxon>
        <taxon>Thelohanellus</taxon>
    </lineage>
</organism>
<keyword evidence="1" id="KW-0812">Transmembrane</keyword>
<protein>
    <submittedName>
        <fullName evidence="2">Uncharacterized protein</fullName>
    </submittedName>
</protein>
<evidence type="ECO:0000313" key="3">
    <source>
        <dbReference type="Proteomes" id="UP000031668"/>
    </source>
</evidence>
<keyword evidence="3" id="KW-1185">Reference proteome</keyword>
<gene>
    <name evidence="2" type="ORF">RF11_03023</name>
</gene>
<dbReference type="EMBL" id="JWZT01002953">
    <property type="protein sequence ID" value="KII68141.1"/>
    <property type="molecule type" value="Genomic_DNA"/>
</dbReference>
<name>A0A0C2MLT6_THEKT</name>
<proteinExistence type="predicted"/>
<keyword evidence="1" id="KW-0472">Membrane</keyword>
<evidence type="ECO:0000256" key="1">
    <source>
        <dbReference type="SAM" id="Phobius"/>
    </source>
</evidence>